<proteinExistence type="predicted"/>
<name>W2JZ17_PHYNI</name>
<feature type="region of interest" description="Disordered" evidence="1">
    <location>
        <begin position="31"/>
        <end position="71"/>
    </location>
</feature>
<protein>
    <submittedName>
        <fullName evidence="2">Uncharacterized protein</fullName>
    </submittedName>
</protein>
<sequence>MVSPTPKALRYQLTAHERQLCHEALLNDRHERRIRRDEQKDTKKAAKKKAAKHTTPAMEIPQSKQRRPPPLTRALVARRLLMRRRRHRLVVRRRKTRRLRKLAQRLRPRLRWLRNQMLLGAPQQAPVRGTENAIRRPRPNRVAVLFCKIMKKMVDR</sequence>
<accession>W2JZ17</accession>
<dbReference type="EMBL" id="KI683556">
    <property type="protein sequence ID" value="ETL77559.1"/>
    <property type="molecule type" value="Genomic_DNA"/>
</dbReference>
<evidence type="ECO:0000313" key="2">
    <source>
        <dbReference type="EMBL" id="ETL77559.1"/>
    </source>
</evidence>
<reference evidence="2" key="1">
    <citation type="submission" date="2013-11" db="EMBL/GenBank/DDBJ databases">
        <title>The Genome Sequence of Phytophthora parasitica CHvinca01.</title>
        <authorList>
            <consortium name="The Broad Institute Genomics Platform"/>
            <person name="Russ C."/>
            <person name="Tyler B."/>
            <person name="Panabieres F."/>
            <person name="Shan W."/>
            <person name="Tripathy S."/>
            <person name="Grunwald N."/>
            <person name="Machado M."/>
            <person name="Johnson C.S."/>
            <person name="Arredondo F."/>
            <person name="Hong C."/>
            <person name="Coffey M."/>
            <person name="Young S.K."/>
            <person name="Zeng Q."/>
            <person name="Gargeya S."/>
            <person name="Fitzgerald M."/>
            <person name="Abouelleil A."/>
            <person name="Alvarado L."/>
            <person name="Chapman S.B."/>
            <person name="Gainer-Dewar J."/>
            <person name="Goldberg J."/>
            <person name="Griggs A."/>
            <person name="Gujja S."/>
            <person name="Hansen M."/>
            <person name="Howarth C."/>
            <person name="Imamovic A."/>
            <person name="Ireland A."/>
            <person name="Larimer J."/>
            <person name="McCowan C."/>
            <person name="Murphy C."/>
            <person name="Pearson M."/>
            <person name="Poon T.W."/>
            <person name="Priest M."/>
            <person name="Roberts A."/>
            <person name="Saif S."/>
            <person name="Shea T."/>
            <person name="Sykes S."/>
            <person name="Wortman J."/>
            <person name="Nusbaum C."/>
            <person name="Birren B."/>
        </authorList>
    </citation>
    <scope>NUCLEOTIDE SEQUENCE [LARGE SCALE GENOMIC DNA]</scope>
    <source>
        <strain evidence="2">CHvinca01</strain>
    </source>
</reference>
<feature type="compositionally biased region" description="Basic and acidic residues" evidence="1">
    <location>
        <begin position="31"/>
        <end position="44"/>
    </location>
</feature>
<gene>
    <name evidence="2" type="ORF">L917_21499</name>
</gene>
<dbReference type="AlphaFoldDB" id="W2JZ17"/>
<dbReference type="Proteomes" id="UP000054423">
    <property type="component" value="Unassembled WGS sequence"/>
</dbReference>
<organism evidence="2">
    <name type="scientific">Phytophthora nicotianae</name>
    <name type="common">Potato buckeye rot agent</name>
    <name type="synonym">Phytophthora parasitica</name>
    <dbReference type="NCBI Taxonomy" id="4792"/>
    <lineage>
        <taxon>Eukaryota</taxon>
        <taxon>Sar</taxon>
        <taxon>Stramenopiles</taxon>
        <taxon>Oomycota</taxon>
        <taxon>Peronosporomycetes</taxon>
        <taxon>Peronosporales</taxon>
        <taxon>Peronosporaceae</taxon>
        <taxon>Phytophthora</taxon>
    </lineage>
</organism>
<dbReference type="OrthoDB" id="129424at2759"/>
<evidence type="ECO:0000256" key="1">
    <source>
        <dbReference type="SAM" id="MobiDB-lite"/>
    </source>
</evidence>